<dbReference type="PROSITE" id="PS50893">
    <property type="entry name" value="ABC_TRANSPORTER_2"/>
    <property type="match status" value="1"/>
</dbReference>
<keyword evidence="8 10" id="KW-1133">Transmembrane helix</keyword>
<feature type="transmembrane region" description="Helical" evidence="10">
    <location>
        <begin position="538"/>
        <end position="561"/>
    </location>
</feature>
<dbReference type="SUPFAM" id="SSF52540">
    <property type="entry name" value="P-loop containing nucleoside triphosphate hydrolases"/>
    <property type="match status" value="1"/>
</dbReference>
<evidence type="ECO:0000313" key="12">
    <source>
        <dbReference type="EMBL" id="KAG0460770.1"/>
    </source>
</evidence>
<evidence type="ECO:0000313" key="13">
    <source>
        <dbReference type="Proteomes" id="UP000636800"/>
    </source>
</evidence>
<evidence type="ECO:0000259" key="11">
    <source>
        <dbReference type="PROSITE" id="PS50893"/>
    </source>
</evidence>
<keyword evidence="5 10" id="KW-0812">Transmembrane</keyword>
<dbReference type="InterPro" id="IPR027417">
    <property type="entry name" value="P-loop_NTPase"/>
</dbReference>
<comment type="caution">
    <text evidence="12">The sequence shown here is derived from an EMBL/GenBank/DDBJ whole genome shotgun (WGS) entry which is preliminary data.</text>
</comment>
<dbReference type="InterPro" id="IPR003593">
    <property type="entry name" value="AAA+_ATPase"/>
</dbReference>
<evidence type="ECO:0000256" key="8">
    <source>
        <dbReference type="ARBA" id="ARBA00022989"/>
    </source>
</evidence>
<keyword evidence="6" id="KW-0547">Nucleotide-binding</keyword>
<dbReference type="GO" id="GO:0005524">
    <property type="term" value="F:ATP binding"/>
    <property type="evidence" value="ECO:0007669"/>
    <property type="project" value="UniProtKB-KW"/>
</dbReference>
<evidence type="ECO:0000256" key="9">
    <source>
        <dbReference type="ARBA" id="ARBA00023136"/>
    </source>
</evidence>
<proteinExistence type="inferred from homology"/>
<dbReference type="PANTHER" id="PTHR48042">
    <property type="entry name" value="ABC TRANSPORTER G FAMILY MEMBER 11"/>
    <property type="match status" value="1"/>
</dbReference>
<evidence type="ECO:0000256" key="5">
    <source>
        <dbReference type="ARBA" id="ARBA00022692"/>
    </source>
</evidence>
<dbReference type="OrthoDB" id="1413014at2759"/>
<organism evidence="12 13">
    <name type="scientific">Vanilla planifolia</name>
    <name type="common">Vanilla</name>
    <dbReference type="NCBI Taxonomy" id="51239"/>
    <lineage>
        <taxon>Eukaryota</taxon>
        <taxon>Viridiplantae</taxon>
        <taxon>Streptophyta</taxon>
        <taxon>Embryophyta</taxon>
        <taxon>Tracheophyta</taxon>
        <taxon>Spermatophyta</taxon>
        <taxon>Magnoliopsida</taxon>
        <taxon>Liliopsida</taxon>
        <taxon>Asparagales</taxon>
        <taxon>Orchidaceae</taxon>
        <taxon>Vanilloideae</taxon>
        <taxon>Vanilleae</taxon>
        <taxon>Vanilla</taxon>
    </lineage>
</organism>
<dbReference type="Pfam" id="PF00005">
    <property type="entry name" value="ABC_tran"/>
    <property type="match status" value="1"/>
</dbReference>
<name>A0A835PY54_VANPL</name>
<keyword evidence="9 10" id="KW-0472">Membrane</keyword>
<dbReference type="GO" id="GO:0016887">
    <property type="term" value="F:ATP hydrolysis activity"/>
    <property type="evidence" value="ECO:0007669"/>
    <property type="project" value="InterPro"/>
</dbReference>
<feature type="transmembrane region" description="Helical" evidence="10">
    <location>
        <begin position="474"/>
        <end position="501"/>
    </location>
</feature>
<dbReference type="InterPro" id="IPR052215">
    <property type="entry name" value="Plant_ABCG"/>
</dbReference>
<protein>
    <recommendedName>
        <fullName evidence="11">ABC transporter domain-containing protein</fullName>
    </recommendedName>
</protein>
<dbReference type="EMBL" id="JADCNL010000011">
    <property type="protein sequence ID" value="KAG0460770.1"/>
    <property type="molecule type" value="Genomic_DNA"/>
</dbReference>
<evidence type="ECO:0000256" key="6">
    <source>
        <dbReference type="ARBA" id="ARBA00022741"/>
    </source>
</evidence>
<dbReference type="Gene3D" id="3.40.50.300">
    <property type="entry name" value="P-loop containing nucleotide triphosphate hydrolases"/>
    <property type="match status" value="1"/>
</dbReference>
<feature type="transmembrane region" description="Helical" evidence="10">
    <location>
        <begin position="510"/>
        <end position="532"/>
    </location>
</feature>
<dbReference type="CDD" id="cd03213">
    <property type="entry name" value="ABCG_EPDR"/>
    <property type="match status" value="1"/>
</dbReference>
<feature type="domain" description="ABC transporter" evidence="11">
    <location>
        <begin position="48"/>
        <end position="291"/>
    </location>
</feature>
<dbReference type="GO" id="GO:0009651">
    <property type="term" value="P:response to salt stress"/>
    <property type="evidence" value="ECO:0007669"/>
    <property type="project" value="UniProtKB-ARBA"/>
</dbReference>
<dbReference type="GO" id="GO:0016020">
    <property type="term" value="C:membrane"/>
    <property type="evidence" value="ECO:0007669"/>
    <property type="project" value="UniProtKB-SubCell"/>
</dbReference>
<accession>A0A835PY54</accession>
<keyword evidence="3" id="KW-0813">Transport</keyword>
<comment type="similarity">
    <text evidence="2">Belongs to the ABC transporter superfamily. ABCG family. Eye pigment precursor importer (TC 3.A.1.204) subfamily.</text>
</comment>
<dbReference type="AlphaFoldDB" id="A0A835PY54"/>
<feature type="transmembrane region" description="Helical" evidence="10">
    <location>
        <begin position="400"/>
        <end position="421"/>
    </location>
</feature>
<evidence type="ECO:0000256" key="4">
    <source>
        <dbReference type="ARBA" id="ARBA00022553"/>
    </source>
</evidence>
<feature type="transmembrane region" description="Helical" evidence="10">
    <location>
        <begin position="433"/>
        <end position="454"/>
    </location>
</feature>
<dbReference type="PROSITE" id="PS00211">
    <property type="entry name" value="ABC_TRANSPORTER_1"/>
    <property type="match status" value="1"/>
</dbReference>
<dbReference type="SMART" id="SM00382">
    <property type="entry name" value="AAA"/>
    <property type="match status" value="1"/>
</dbReference>
<gene>
    <name evidence="12" type="ORF">HPP92_021067</name>
</gene>
<dbReference type="InterPro" id="IPR003439">
    <property type="entry name" value="ABC_transporter-like_ATP-bd"/>
</dbReference>
<dbReference type="InterPro" id="IPR013525">
    <property type="entry name" value="ABC2_TM"/>
</dbReference>
<keyword evidence="4" id="KW-0597">Phosphoprotein</keyword>
<reference evidence="12 13" key="1">
    <citation type="journal article" date="2020" name="Nat. Food">
        <title>A phased Vanilla planifolia genome enables genetic improvement of flavour and production.</title>
        <authorList>
            <person name="Hasing T."/>
            <person name="Tang H."/>
            <person name="Brym M."/>
            <person name="Khazi F."/>
            <person name="Huang T."/>
            <person name="Chambers A.H."/>
        </authorList>
    </citation>
    <scope>NUCLEOTIDE SEQUENCE [LARGE SCALE GENOMIC DNA]</scope>
    <source>
        <tissue evidence="12">Leaf</tissue>
    </source>
</reference>
<keyword evidence="13" id="KW-1185">Reference proteome</keyword>
<keyword evidence="7" id="KW-0067">ATP-binding</keyword>
<evidence type="ECO:0000256" key="1">
    <source>
        <dbReference type="ARBA" id="ARBA00004141"/>
    </source>
</evidence>
<evidence type="ECO:0000256" key="7">
    <source>
        <dbReference type="ARBA" id="ARBA00022840"/>
    </source>
</evidence>
<dbReference type="Pfam" id="PF01061">
    <property type="entry name" value="ABC2_membrane"/>
    <property type="match status" value="1"/>
</dbReference>
<dbReference type="FunFam" id="3.40.50.300:FF:000504">
    <property type="entry name" value="ABC transporter G family member 11"/>
    <property type="match status" value="1"/>
</dbReference>
<dbReference type="PANTHER" id="PTHR48042:SF11">
    <property type="entry name" value="ABC TRANSPORTER G FAMILY MEMBER 11"/>
    <property type="match status" value="1"/>
</dbReference>
<dbReference type="GO" id="GO:0140359">
    <property type="term" value="F:ABC-type transporter activity"/>
    <property type="evidence" value="ECO:0007669"/>
    <property type="project" value="InterPro"/>
</dbReference>
<feature type="transmembrane region" description="Helical" evidence="10">
    <location>
        <begin position="626"/>
        <end position="647"/>
    </location>
</feature>
<sequence>MKSAVMAEIEAGKPAENGMVVAGLSPLSETLWREKANTELVGDVSARLTWKDVMVTVALGSGETQKVLDGLTGYAEPGTFTALMGPSGSGKSTLLDALSSRLASNAFLSGTILLNGRKTKLSFGTAAYVTQDDNLIGTLTVRETIMYSARLRLPDKMEREAKRALVEGTIVEMGLQDCADTVIGNWHLRGISGGEKRRVSIALEILMRPRLLFLDEPTSGLDSASAFFVTQTLKGLSRDGRTVIASIHQPSSEVFALFDQLCLLSGGKTVYFGNASEACEFFAQAGFPCPSLRNPSDHFLRCINSDFDKVKATLKGSMKKKFERSDDPLDKITTTEATRRLIDYYQRSQYNYAARQKVDEISQVKGTILDSGGSQASFFMQSYVLTKRSFVNMLRDFGYYWLRLVIYIVVTICIGTIYLNVGTGYSSILARGACASFVFGFVTFMSIGGFPSFVEDMKVFQRERLNGHYGVVSFVIGNTVSAMPFLILITFLSGTICYFMVRLHPGFMHYLFFVLNLYASVTVVESLMMAIASVVPNFLMGIIIGAGIQGIFMLVSGYFRLPKDIPKPFWRYPMSYISFHYWALQGQYQNDLRGLLFDGQSPYDLKIPGDYILKNIFQINLHRSKWWDLSVLFSMIVIYRIIFFISIKVSEDFTPWVRGYIARRRLRQKQSLQAQIDLANRTPSLRAYVAPPNP</sequence>
<evidence type="ECO:0000256" key="3">
    <source>
        <dbReference type="ARBA" id="ARBA00022448"/>
    </source>
</evidence>
<dbReference type="InterPro" id="IPR017871">
    <property type="entry name" value="ABC_transporter-like_CS"/>
</dbReference>
<evidence type="ECO:0000256" key="2">
    <source>
        <dbReference type="ARBA" id="ARBA00005814"/>
    </source>
</evidence>
<comment type="subcellular location">
    <subcellularLocation>
        <location evidence="1">Membrane</location>
        <topology evidence="1">Multi-pass membrane protein</topology>
    </subcellularLocation>
</comment>
<evidence type="ECO:0000256" key="10">
    <source>
        <dbReference type="SAM" id="Phobius"/>
    </source>
</evidence>
<dbReference type="Proteomes" id="UP000636800">
    <property type="component" value="Chromosome 11"/>
</dbReference>